<feature type="compositionally biased region" description="Basic and acidic residues" evidence="1">
    <location>
        <begin position="352"/>
        <end position="375"/>
    </location>
</feature>
<feature type="compositionally biased region" description="Basic and acidic residues" evidence="1">
    <location>
        <begin position="84"/>
        <end position="117"/>
    </location>
</feature>
<keyword evidence="3" id="KW-1185">Reference proteome</keyword>
<dbReference type="AlphaFoldDB" id="A0A9P5CRT5"/>
<feature type="compositionally biased region" description="Polar residues" evidence="1">
    <location>
        <begin position="174"/>
        <end position="184"/>
    </location>
</feature>
<name>A0A9P5CRT5_CRYP1</name>
<reference evidence="2" key="1">
    <citation type="journal article" date="2020" name="Phytopathology">
        <title>Genome sequence of the chestnut blight fungus Cryphonectria parasitica EP155: A fundamental resource for an archetypical invasive plant pathogen.</title>
        <authorList>
            <person name="Crouch J.A."/>
            <person name="Dawe A."/>
            <person name="Aerts A."/>
            <person name="Barry K."/>
            <person name="Churchill A.C.L."/>
            <person name="Grimwood J."/>
            <person name="Hillman B."/>
            <person name="Milgroom M.G."/>
            <person name="Pangilinan J."/>
            <person name="Smith M."/>
            <person name="Salamov A."/>
            <person name="Schmutz J."/>
            <person name="Yadav J."/>
            <person name="Grigoriev I.V."/>
            <person name="Nuss D."/>
        </authorList>
    </citation>
    <scope>NUCLEOTIDE SEQUENCE</scope>
    <source>
        <strain evidence="2">EP155</strain>
    </source>
</reference>
<accession>A0A9P5CRT5</accession>
<dbReference type="RefSeq" id="XP_040779549.1">
    <property type="nucleotide sequence ID" value="XM_040915246.1"/>
</dbReference>
<dbReference type="EMBL" id="MU032345">
    <property type="protein sequence ID" value="KAF3768588.1"/>
    <property type="molecule type" value="Genomic_DNA"/>
</dbReference>
<feature type="compositionally biased region" description="Low complexity" evidence="1">
    <location>
        <begin position="118"/>
        <end position="155"/>
    </location>
</feature>
<feature type="compositionally biased region" description="Basic and acidic residues" evidence="1">
    <location>
        <begin position="252"/>
        <end position="264"/>
    </location>
</feature>
<feature type="compositionally biased region" description="Polar residues" evidence="1">
    <location>
        <begin position="18"/>
        <end position="27"/>
    </location>
</feature>
<feature type="compositionally biased region" description="Low complexity" evidence="1">
    <location>
        <begin position="213"/>
        <end position="230"/>
    </location>
</feature>
<evidence type="ECO:0000313" key="2">
    <source>
        <dbReference type="EMBL" id="KAF3768588.1"/>
    </source>
</evidence>
<gene>
    <name evidence="2" type="ORF">M406DRAFT_107484</name>
</gene>
<protein>
    <submittedName>
        <fullName evidence="2">Uncharacterized protein</fullName>
    </submittedName>
</protein>
<dbReference type="GeneID" id="63832375"/>
<organism evidence="2 3">
    <name type="scientific">Cryphonectria parasitica (strain ATCC 38755 / EP155)</name>
    <dbReference type="NCBI Taxonomy" id="660469"/>
    <lineage>
        <taxon>Eukaryota</taxon>
        <taxon>Fungi</taxon>
        <taxon>Dikarya</taxon>
        <taxon>Ascomycota</taxon>
        <taxon>Pezizomycotina</taxon>
        <taxon>Sordariomycetes</taxon>
        <taxon>Sordariomycetidae</taxon>
        <taxon>Diaporthales</taxon>
        <taxon>Cryphonectriaceae</taxon>
        <taxon>Cryphonectria-Endothia species complex</taxon>
        <taxon>Cryphonectria</taxon>
    </lineage>
</organism>
<evidence type="ECO:0000313" key="3">
    <source>
        <dbReference type="Proteomes" id="UP000803844"/>
    </source>
</evidence>
<dbReference type="OrthoDB" id="5403157at2759"/>
<feature type="region of interest" description="Disordered" evidence="1">
    <location>
        <begin position="1"/>
        <end position="282"/>
    </location>
</feature>
<feature type="region of interest" description="Disordered" evidence="1">
    <location>
        <begin position="324"/>
        <end position="387"/>
    </location>
</feature>
<feature type="compositionally biased region" description="Polar residues" evidence="1">
    <location>
        <begin position="53"/>
        <end position="65"/>
    </location>
</feature>
<comment type="caution">
    <text evidence="2">The sequence shown here is derived from an EMBL/GenBank/DDBJ whole genome shotgun (WGS) entry which is preliminary data.</text>
</comment>
<sequence>MAAAPVSAGVSHQPARDITQTSSQLADSKSTIISSSSEPPTPHSKPIAIELPQSLSRKIASSSAYTPIEPLSARGDISGGYFPFHEDPDERIHRPHPFHEAAKAAKRASEEWQHEDPQASSTQASSAQAGGEAFAATTASVSRSSVPKPTVSKSNSKAHHSKVSSVKMPPSRGTGHNTPVTSYNPGGLGDIPIPLGKYYPSNYEAARARKQGQSSSPSRTQTSRSSLRPPFTADTTPCIKSDTAVPQVNRPDAPRERSDSEAKRRLQQYQRDMVAQATQAARHLANSNGASATLASVHGVTLQKFIKGPHGPISPRLQPLGSPGPVTPMDLENQGGDGGYLARGRAVPSPDAGREMEAIARAMKAEDERRRREGRSSPAVEAGGFLF</sequence>
<evidence type="ECO:0000256" key="1">
    <source>
        <dbReference type="SAM" id="MobiDB-lite"/>
    </source>
</evidence>
<feature type="compositionally biased region" description="Low complexity" evidence="1">
    <location>
        <begin position="28"/>
        <end position="38"/>
    </location>
</feature>
<dbReference type="Proteomes" id="UP000803844">
    <property type="component" value="Unassembled WGS sequence"/>
</dbReference>
<proteinExistence type="predicted"/>